<dbReference type="Proteomes" id="UP001151760">
    <property type="component" value="Unassembled WGS sequence"/>
</dbReference>
<protein>
    <submittedName>
        <fullName evidence="3">Reverse transcriptase domain-containing protein</fullName>
    </submittedName>
</protein>
<name>A0ABQ4XNZ4_9ASTR</name>
<keyword evidence="4" id="KW-1185">Reference proteome</keyword>
<dbReference type="SUPFAM" id="SSF53098">
    <property type="entry name" value="Ribonuclease H-like"/>
    <property type="match status" value="1"/>
</dbReference>
<sequence length="520" mass="57849">MTNLRYSNKHNMVAFLKKPNESVGFTEIVDFLKGTSLRYALSHNPTIYDSLVKQFAQSEHFANRTQGIRDHVPLLPAMLAGAAEDQGEDSVIPAEPQHTPVDLDTEIPQSQGPTFTHVADEATTIGVRVGTKGATTTTFGLDAGLDSGNIHESPLRSHDTPLHDVNTSGSVEDSLKLKELSLLVPKLELKIGSLEKELKETKQTFGNAILTLVERVKSLEVTLKRKSKKVILSESEDEETENQGRKIHDIDDDPLVSLVRDFVTPTKTKVSALGEAQEEDISPTTLEAAKTLLKGKDIITGLDAEVEVNTGEVEINTGSIKIVSRHGVPISIISDHDSHFTSRFWQLMQNALGTQLDMSTAYHPETDGQSERTIQTLEDMLRACVIDFGKGWEKHLPLVEFSYNDSYHASIKAAPFEALYGRKCKSPVCWAKVGDVQLTGPEIIHETTKKLVQIRQRLQAARDRQRSYANVRQKPLEFQVGDHVMLKVSPQIPNSTYHSIPKKFKIRLLLYIKVYAESTL</sequence>
<dbReference type="PROSITE" id="PS50994">
    <property type="entry name" value="INTEGRASE"/>
    <property type="match status" value="1"/>
</dbReference>
<evidence type="ECO:0000259" key="2">
    <source>
        <dbReference type="PROSITE" id="PS50994"/>
    </source>
</evidence>
<accession>A0ABQ4XNZ4</accession>
<dbReference type="InterPro" id="IPR012337">
    <property type="entry name" value="RNaseH-like_sf"/>
</dbReference>
<dbReference type="InterPro" id="IPR001584">
    <property type="entry name" value="Integrase_cat-core"/>
</dbReference>
<keyword evidence="1" id="KW-0175">Coiled coil</keyword>
<dbReference type="PANTHER" id="PTHR45835">
    <property type="entry name" value="YALI0A06105P"/>
    <property type="match status" value="1"/>
</dbReference>
<gene>
    <name evidence="3" type="ORF">Tco_0681232</name>
</gene>
<proteinExistence type="predicted"/>
<evidence type="ECO:0000313" key="3">
    <source>
        <dbReference type="EMBL" id="GJS66668.1"/>
    </source>
</evidence>
<feature type="coiled-coil region" evidence="1">
    <location>
        <begin position="177"/>
        <end position="204"/>
    </location>
</feature>
<dbReference type="Gene3D" id="3.30.420.10">
    <property type="entry name" value="Ribonuclease H-like superfamily/Ribonuclease H"/>
    <property type="match status" value="1"/>
</dbReference>
<dbReference type="PANTHER" id="PTHR45835:SF103">
    <property type="entry name" value="RNA-DIRECTED DNA POLYMERASE"/>
    <property type="match status" value="1"/>
</dbReference>
<dbReference type="GO" id="GO:0003964">
    <property type="term" value="F:RNA-directed DNA polymerase activity"/>
    <property type="evidence" value="ECO:0007669"/>
    <property type="project" value="UniProtKB-KW"/>
</dbReference>
<organism evidence="3 4">
    <name type="scientific">Tanacetum coccineum</name>
    <dbReference type="NCBI Taxonomy" id="301880"/>
    <lineage>
        <taxon>Eukaryota</taxon>
        <taxon>Viridiplantae</taxon>
        <taxon>Streptophyta</taxon>
        <taxon>Embryophyta</taxon>
        <taxon>Tracheophyta</taxon>
        <taxon>Spermatophyta</taxon>
        <taxon>Magnoliopsida</taxon>
        <taxon>eudicotyledons</taxon>
        <taxon>Gunneridae</taxon>
        <taxon>Pentapetalae</taxon>
        <taxon>asterids</taxon>
        <taxon>campanulids</taxon>
        <taxon>Asterales</taxon>
        <taxon>Asteraceae</taxon>
        <taxon>Asteroideae</taxon>
        <taxon>Anthemideae</taxon>
        <taxon>Anthemidinae</taxon>
        <taxon>Tanacetum</taxon>
    </lineage>
</organism>
<keyword evidence="3" id="KW-0808">Transferase</keyword>
<keyword evidence="3" id="KW-0548">Nucleotidyltransferase</keyword>
<reference evidence="3" key="2">
    <citation type="submission" date="2022-01" db="EMBL/GenBank/DDBJ databases">
        <authorList>
            <person name="Yamashiro T."/>
            <person name="Shiraishi A."/>
            <person name="Satake H."/>
            <person name="Nakayama K."/>
        </authorList>
    </citation>
    <scope>NUCLEOTIDE SEQUENCE</scope>
</reference>
<feature type="domain" description="Integrase catalytic" evidence="2">
    <location>
        <begin position="261"/>
        <end position="423"/>
    </location>
</feature>
<dbReference type="InterPro" id="IPR036397">
    <property type="entry name" value="RNaseH_sf"/>
</dbReference>
<reference evidence="3" key="1">
    <citation type="journal article" date="2022" name="Int. J. Mol. Sci.">
        <title>Draft Genome of Tanacetum Coccineum: Genomic Comparison of Closely Related Tanacetum-Family Plants.</title>
        <authorList>
            <person name="Yamashiro T."/>
            <person name="Shiraishi A."/>
            <person name="Nakayama K."/>
            <person name="Satake H."/>
        </authorList>
    </citation>
    <scope>NUCLEOTIDE SEQUENCE</scope>
</reference>
<dbReference type="EMBL" id="BQNB010009666">
    <property type="protein sequence ID" value="GJS66668.1"/>
    <property type="molecule type" value="Genomic_DNA"/>
</dbReference>
<comment type="caution">
    <text evidence="3">The sequence shown here is derived from an EMBL/GenBank/DDBJ whole genome shotgun (WGS) entry which is preliminary data.</text>
</comment>
<evidence type="ECO:0000256" key="1">
    <source>
        <dbReference type="SAM" id="Coils"/>
    </source>
</evidence>
<keyword evidence="3" id="KW-0695">RNA-directed DNA polymerase</keyword>
<evidence type="ECO:0000313" key="4">
    <source>
        <dbReference type="Proteomes" id="UP001151760"/>
    </source>
</evidence>